<reference evidence="3" key="1">
    <citation type="submission" date="2017-02" db="UniProtKB">
        <authorList>
            <consortium name="WormBaseParasite"/>
        </authorList>
    </citation>
    <scope>IDENTIFICATION</scope>
</reference>
<proteinExistence type="predicted"/>
<evidence type="ECO:0000313" key="3">
    <source>
        <dbReference type="WBParaSite" id="SMUV_0000316001-mRNA-1"/>
    </source>
</evidence>
<name>A0A0N5AFU0_9BILA</name>
<feature type="compositionally biased region" description="Basic residues" evidence="1">
    <location>
        <begin position="1"/>
        <end position="11"/>
    </location>
</feature>
<keyword evidence="2" id="KW-1185">Reference proteome</keyword>
<feature type="compositionally biased region" description="Polar residues" evidence="1">
    <location>
        <begin position="23"/>
        <end position="34"/>
    </location>
</feature>
<dbReference type="STRING" id="451379.A0A0N5AFU0"/>
<protein>
    <submittedName>
        <fullName evidence="3">SNF2_N domain-containing protein</fullName>
    </submittedName>
</protein>
<organism evidence="2 3">
    <name type="scientific">Syphacia muris</name>
    <dbReference type="NCBI Taxonomy" id="451379"/>
    <lineage>
        <taxon>Eukaryota</taxon>
        <taxon>Metazoa</taxon>
        <taxon>Ecdysozoa</taxon>
        <taxon>Nematoda</taxon>
        <taxon>Chromadorea</taxon>
        <taxon>Rhabditida</taxon>
        <taxon>Spirurina</taxon>
        <taxon>Oxyuridomorpha</taxon>
        <taxon>Oxyuroidea</taxon>
        <taxon>Oxyuridae</taxon>
        <taxon>Syphacia</taxon>
    </lineage>
</organism>
<dbReference type="WBParaSite" id="SMUV_0000316001-mRNA-1">
    <property type="protein sequence ID" value="SMUV_0000316001-mRNA-1"/>
    <property type="gene ID" value="SMUV_0000316001"/>
</dbReference>
<dbReference type="Proteomes" id="UP000046393">
    <property type="component" value="Unplaced"/>
</dbReference>
<evidence type="ECO:0000313" key="2">
    <source>
        <dbReference type="Proteomes" id="UP000046393"/>
    </source>
</evidence>
<evidence type="ECO:0000256" key="1">
    <source>
        <dbReference type="SAM" id="MobiDB-lite"/>
    </source>
</evidence>
<dbReference type="AlphaFoldDB" id="A0A0N5AFU0"/>
<sequence length="153" mass="17114">MELTSKRKRIRSSLSESNEDVCSDSTSNEKTSSHVMDADVSVEGHSDTQISNVADSVSTSLDQNSSNLYRQLGQEDFLTLRRRPVTSKWVAAGVTFPADLSKKNQLKVKRLHGLHPYLMEAVEKNISHWFPVQTAVLPLLIRNTNVPSLLPPR</sequence>
<accession>A0A0N5AFU0</accession>
<feature type="region of interest" description="Disordered" evidence="1">
    <location>
        <begin position="1"/>
        <end position="34"/>
    </location>
</feature>